<dbReference type="InterPro" id="IPR001752">
    <property type="entry name" value="Kinesin_motor_dom"/>
</dbReference>
<feature type="region of interest" description="Disordered" evidence="9">
    <location>
        <begin position="1"/>
        <end position="94"/>
    </location>
</feature>
<dbReference type="OrthoDB" id="3176171at2759"/>
<evidence type="ECO:0000256" key="7">
    <source>
        <dbReference type="RuleBase" id="RU000394"/>
    </source>
</evidence>
<dbReference type="GO" id="GO:0008017">
    <property type="term" value="F:microtubule binding"/>
    <property type="evidence" value="ECO:0007669"/>
    <property type="project" value="InterPro"/>
</dbReference>
<dbReference type="EMBL" id="KN824905">
    <property type="protein sequence ID" value="KIK98129.1"/>
    <property type="molecule type" value="Genomic_DNA"/>
</dbReference>
<dbReference type="Pfam" id="PF00225">
    <property type="entry name" value="Kinesin"/>
    <property type="match status" value="1"/>
</dbReference>
<sequence>MNKRKHANEEDIDNEVLDQPRKLPAIGTNASSRPLATSRIALNRPSVPPARPPSRLTKPDPPKLTVTRSTRATSAPPKPSTAPMRPRGRGASGSMRALNSLRDLQSQVASLESTQAASTLRLAQDMDAERAKVAELQADHRALSRELASSKAAELDKRRQLVNSSDEIEKTRMKHAREIMELEMDIQKRARETRELTEELRLTTEDLEREREVVSTLKSTVSHQSTAQITLNAQVNALQVEKTALQAQLDAVTSAVSQRTLDQQAAMRRIAELEAEAREAELVRRKLHNMVQELKGNIRVFCRVRPVLPHELVFPSAGLARSDSSSGRGPNSDNQEKGLVADVMFPDKRDHREIVFTSSSSSAMGQERKEVHNFSFDRVFEPESTQSDVFEEISLLAQSCVDGYNVCIFAYGQTGSGKSFTMEGGATEATTGMIPRAVNEVFRAAQALKSKGWEYKMEGQFLEIYNETINDLLGKGEFDKKKHDIKHEKTATSASTRVTDVNVMPLHTPREVTALLRVANSRRTVAATLMNERSSRSHSVFTLRICGSNQHTGERCEGSLNLVDLAGSERLNSSGAAGDKDRLKETQSINRSLSALGDVIAALGEKGEKGEKHIPYRNSKLTYLLQNSLSGNSKTLMILNLSPLAAHLGESLTSLRFATKVNNTTIGTAKKQVRGAS</sequence>
<evidence type="ECO:0000256" key="3">
    <source>
        <dbReference type="ARBA" id="ARBA00022741"/>
    </source>
</evidence>
<feature type="region of interest" description="Disordered" evidence="9">
    <location>
        <begin position="318"/>
        <end position="338"/>
    </location>
</feature>
<evidence type="ECO:0000256" key="1">
    <source>
        <dbReference type="ARBA" id="ARBA00010899"/>
    </source>
</evidence>
<dbReference type="GO" id="GO:0003777">
    <property type="term" value="F:microtubule motor activity"/>
    <property type="evidence" value="ECO:0007669"/>
    <property type="project" value="InterPro"/>
</dbReference>
<reference evidence="12" key="2">
    <citation type="submission" date="2015-01" db="EMBL/GenBank/DDBJ databases">
        <title>Evolutionary Origins and Diversification of the Mycorrhizal Mutualists.</title>
        <authorList>
            <consortium name="DOE Joint Genome Institute"/>
            <consortium name="Mycorrhizal Genomics Consortium"/>
            <person name="Kohler A."/>
            <person name="Kuo A."/>
            <person name="Nagy L.G."/>
            <person name="Floudas D."/>
            <person name="Copeland A."/>
            <person name="Barry K.W."/>
            <person name="Cichocki N."/>
            <person name="Veneault-Fourrey C."/>
            <person name="LaButti K."/>
            <person name="Lindquist E.A."/>
            <person name="Lipzen A."/>
            <person name="Lundell T."/>
            <person name="Morin E."/>
            <person name="Murat C."/>
            <person name="Riley R."/>
            <person name="Ohm R."/>
            <person name="Sun H."/>
            <person name="Tunlid A."/>
            <person name="Henrissat B."/>
            <person name="Grigoriev I.V."/>
            <person name="Hibbett D.S."/>
            <person name="Martin F."/>
        </authorList>
    </citation>
    <scope>NUCLEOTIDE SEQUENCE [LARGE SCALE GENOMIC DNA]</scope>
    <source>
        <strain evidence="12">Ve08.2h10</strain>
    </source>
</reference>
<keyword evidence="3 6" id="KW-0547">Nucleotide-binding</keyword>
<accession>A0A0D0E805</accession>
<evidence type="ECO:0000256" key="5">
    <source>
        <dbReference type="ARBA" id="ARBA00023175"/>
    </source>
</evidence>
<feature type="coiled-coil region" evidence="8">
    <location>
        <begin position="179"/>
        <end position="297"/>
    </location>
</feature>
<protein>
    <recommendedName>
        <fullName evidence="7">Kinesin-like protein</fullName>
    </recommendedName>
</protein>
<evidence type="ECO:0000256" key="2">
    <source>
        <dbReference type="ARBA" id="ARBA00022701"/>
    </source>
</evidence>
<keyword evidence="5 6" id="KW-0505">Motor protein</keyword>
<keyword evidence="2 7" id="KW-0493">Microtubule</keyword>
<keyword evidence="8" id="KW-0175">Coiled coil</keyword>
<evidence type="ECO:0000256" key="8">
    <source>
        <dbReference type="SAM" id="Coils"/>
    </source>
</evidence>
<dbReference type="InterPro" id="IPR019821">
    <property type="entry name" value="Kinesin_motor_CS"/>
</dbReference>
<dbReference type="InterPro" id="IPR036961">
    <property type="entry name" value="Kinesin_motor_dom_sf"/>
</dbReference>
<keyword evidence="4 6" id="KW-0067">ATP-binding</keyword>
<evidence type="ECO:0000313" key="12">
    <source>
        <dbReference type="Proteomes" id="UP000054538"/>
    </source>
</evidence>
<evidence type="ECO:0000256" key="4">
    <source>
        <dbReference type="ARBA" id="ARBA00022840"/>
    </source>
</evidence>
<dbReference type="InParanoid" id="A0A0D0E805"/>
<dbReference type="SMART" id="SM00129">
    <property type="entry name" value="KISc"/>
    <property type="match status" value="1"/>
</dbReference>
<dbReference type="GO" id="GO:0005874">
    <property type="term" value="C:microtubule"/>
    <property type="evidence" value="ECO:0007669"/>
    <property type="project" value="UniProtKB-KW"/>
</dbReference>
<dbReference type="PANTHER" id="PTHR47972">
    <property type="entry name" value="KINESIN-LIKE PROTEIN KLP-3"/>
    <property type="match status" value="1"/>
</dbReference>
<feature type="compositionally biased region" description="Polar residues" evidence="9">
    <location>
        <begin position="322"/>
        <end position="333"/>
    </location>
</feature>
<proteinExistence type="inferred from homology"/>
<dbReference type="InterPro" id="IPR027640">
    <property type="entry name" value="Kinesin-like_fam"/>
</dbReference>
<dbReference type="GO" id="GO:0007018">
    <property type="term" value="P:microtubule-based movement"/>
    <property type="evidence" value="ECO:0007669"/>
    <property type="project" value="InterPro"/>
</dbReference>
<feature type="binding site" evidence="6">
    <location>
        <begin position="412"/>
        <end position="419"/>
    </location>
    <ligand>
        <name>ATP</name>
        <dbReference type="ChEBI" id="CHEBI:30616"/>
    </ligand>
</feature>
<dbReference type="SUPFAM" id="SSF52540">
    <property type="entry name" value="P-loop containing nucleoside triphosphate hydrolases"/>
    <property type="match status" value="1"/>
</dbReference>
<dbReference type="PRINTS" id="PR00380">
    <property type="entry name" value="KINESINHEAVY"/>
</dbReference>
<evidence type="ECO:0000256" key="9">
    <source>
        <dbReference type="SAM" id="MobiDB-lite"/>
    </source>
</evidence>
<dbReference type="Proteomes" id="UP000054538">
    <property type="component" value="Unassembled WGS sequence"/>
</dbReference>
<feature type="domain" description="Kinesin motor" evidence="10">
    <location>
        <begin position="297"/>
        <end position="664"/>
    </location>
</feature>
<gene>
    <name evidence="11" type="ORF">PAXRUDRAFT_824196</name>
</gene>
<dbReference type="PANTHER" id="PTHR47972:SF45">
    <property type="entry name" value="PROTEIN CLARET SEGREGATIONAL"/>
    <property type="match status" value="1"/>
</dbReference>
<reference evidence="11 12" key="1">
    <citation type="submission" date="2014-04" db="EMBL/GenBank/DDBJ databases">
        <authorList>
            <consortium name="DOE Joint Genome Institute"/>
            <person name="Kuo A."/>
            <person name="Kohler A."/>
            <person name="Jargeat P."/>
            <person name="Nagy L.G."/>
            <person name="Floudas D."/>
            <person name="Copeland A."/>
            <person name="Barry K.W."/>
            <person name="Cichocki N."/>
            <person name="Veneault-Fourrey C."/>
            <person name="LaButti K."/>
            <person name="Lindquist E.A."/>
            <person name="Lipzen A."/>
            <person name="Lundell T."/>
            <person name="Morin E."/>
            <person name="Murat C."/>
            <person name="Sun H."/>
            <person name="Tunlid A."/>
            <person name="Henrissat B."/>
            <person name="Grigoriev I.V."/>
            <person name="Hibbett D.S."/>
            <person name="Martin F."/>
            <person name="Nordberg H.P."/>
            <person name="Cantor M.N."/>
            <person name="Hua S.X."/>
        </authorList>
    </citation>
    <scope>NUCLEOTIDE SEQUENCE [LARGE SCALE GENOMIC DNA]</scope>
    <source>
        <strain evidence="11 12">Ve08.2h10</strain>
    </source>
</reference>
<feature type="coiled-coil region" evidence="8">
    <location>
        <begin position="126"/>
        <end position="153"/>
    </location>
</feature>
<dbReference type="AlphaFoldDB" id="A0A0D0E805"/>
<dbReference type="HOGENOM" id="CLU_001485_12_4_1"/>
<dbReference type="GO" id="GO:0005524">
    <property type="term" value="F:ATP binding"/>
    <property type="evidence" value="ECO:0007669"/>
    <property type="project" value="UniProtKB-UniRule"/>
</dbReference>
<evidence type="ECO:0000256" key="6">
    <source>
        <dbReference type="PROSITE-ProRule" id="PRU00283"/>
    </source>
</evidence>
<evidence type="ECO:0000259" key="10">
    <source>
        <dbReference type="PROSITE" id="PS50067"/>
    </source>
</evidence>
<dbReference type="Gene3D" id="3.40.850.10">
    <property type="entry name" value="Kinesin motor domain"/>
    <property type="match status" value="1"/>
</dbReference>
<keyword evidence="12" id="KW-1185">Reference proteome</keyword>
<comment type="similarity">
    <text evidence="1">Belongs to the TRAFAC class myosin-kinesin ATPase superfamily. Kinesin family. KIN-14 subfamily.</text>
</comment>
<dbReference type="CDD" id="cd01366">
    <property type="entry name" value="KISc_C_terminal"/>
    <property type="match status" value="1"/>
</dbReference>
<dbReference type="InterPro" id="IPR027417">
    <property type="entry name" value="P-loop_NTPase"/>
</dbReference>
<dbReference type="PROSITE" id="PS50067">
    <property type="entry name" value="KINESIN_MOTOR_2"/>
    <property type="match status" value="1"/>
</dbReference>
<dbReference type="STRING" id="930991.A0A0D0E805"/>
<dbReference type="PROSITE" id="PS00411">
    <property type="entry name" value="KINESIN_MOTOR_1"/>
    <property type="match status" value="1"/>
</dbReference>
<organism evidence="11 12">
    <name type="scientific">Paxillus rubicundulus Ve08.2h10</name>
    <dbReference type="NCBI Taxonomy" id="930991"/>
    <lineage>
        <taxon>Eukaryota</taxon>
        <taxon>Fungi</taxon>
        <taxon>Dikarya</taxon>
        <taxon>Basidiomycota</taxon>
        <taxon>Agaricomycotina</taxon>
        <taxon>Agaricomycetes</taxon>
        <taxon>Agaricomycetidae</taxon>
        <taxon>Boletales</taxon>
        <taxon>Paxilineae</taxon>
        <taxon>Paxillaceae</taxon>
        <taxon>Paxillus</taxon>
    </lineage>
</organism>
<evidence type="ECO:0000313" key="11">
    <source>
        <dbReference type="EMBL" id="KIK98129.1"/>
    </source>
</evidence>
<name>A0A0D0E805_9AGAM</name>